<dbReference type="Gene3D" id="1.10.510.10">
    <property type="entry name" value="Transferase(Phosphotransferase) domain 1"/>
    <property type="match status" value="1"/>
</dbReference>
<feature type="compositionally biased region" description="Basic and acidic residues" evidence="13">
    <location>
        <begin position="37"/>
        <end position="46"/>
    </location>
</feature>
<dbReference type="SMART" id="SM00220">
    <property type="entry name" value="S_TKc"/>
    <property type="match status" value="1"/>
</dbReference>
<evidence type="ECO:0000256" key="6">
    <source>
        <dbReference type="ARBA" id="ARBA00022741"/>
    </source>
</evidence>
<feature type="region of interest" description="Disordered" evidence="13">
    <location>
        <begin position="33"/>
        <end position="70"/>
    </location>
</feature>
<evidence type="ECO:0000256" key="10">
    <source>
        <dbReference type="ARBA" id="ARBA00023288"/>
    </source>
</evidence>
<keyword evidence="8 11" id="KW-0067">ATP-binding</keyword>
<keyword evidence="5" id="KW-0808">Transferase</keyword>
<organism evidence="15 16">
    <name type="scientific">Parasponia andersonii</name>
    <name type="common">Sponia andersonii</name>
    <dbReference type="NCBI Taxonomy" id="3476"/>
    <lineage>
        <taxon>Eukaryota</taxon>
        <taxon>Viridiplantae</taxon>
        <taxon>Streptophyta</taxon>
        <taxon>Embryophyta</taxon>
        <taxon>Tracheophyta</taxon>
        <taxon>Spermatophyta</taxon>
        <taxon>Magnoliopsida</taxon>
        <taxon>eudicotyledons</taxon>
        <taxon>Gunneridae</taxon>
        <taxon>Pentapetalae</taxon>
        <taxon>rosids</taxon>
        <taxon>fabids</taxon>
        <taxon>Rosales</taxon>
        <taxon>Cannabaceae</taxon>
        <taxon>Parasponia</taxon>
    </lineage>
</organism>
<dbReference type="PROSITE" id="PS50011">
    <property type="entry name" value="PROTEIN_KINASE_DOM"/>
    <property type="match status" value="1"/>
</dbReference>
<dbReference type="SUPFAM" id="SSF56112">
    <property type="entry name" value="Protein kinase-like (PK-like)"/>
    <property type="match status" value="1"/>
</dbReference>
<evidence type="ECO:0000256" key="9">
    <source>
        <dbReference type="ARBA" id="ARBA00023136"/>
    </source>
</evidence>
<dbReference type="Gene3D" id="3.30.200.20">
    <property type="entry name" value="Phosphorylase Kinase, domain 1"/>
    <property type="match status" value="1"/>
</dbReference>
<feature type="domain" description="Protein kinase" evidence="14">
    <location>
        <begin position="95"/>
        <end position="371"/>
    </location>
</feature>
<evidence type="ECO:0000256" key="3">
    <source>
        <dbReference type="ARBA" id="ARBA00022475"/>
    </source>
</evidence>
<comment type="caution">
    <text evidence="15">The sequence shown here is derived from an EMBL/GenBank/DDBJ whole genome shotgun (WGS) entry which is preliminary data.</text>
</comment>
<dbReference type="EMBL" id="JXTB01000122">
    <property type="protein sequence ID" value="PON61254.1"/>
    <property type="molecule type" value="Genomic_DNA"/>
</dbReference>
<protein>
    <submittedName>
        <fullName evidence="15">Serine/threonine protein kinase</fullName>
    </submittedName>
</protein>
<evidence type="ECO:0000256" key="5">
    <source>
        <dbReference type="ARBA" id="ARBA00022679"/>
    </source>
</evidence>
<accession>A0A2P5CJQ6</accession>
<dbReference type="InterPro" id="IPR008271">
    <property type="entry name" value="Ser/Thr_kinase_AS"/>
</dbReference>
<evidence type="ECO:0000256" key="7">
    <source>
        <dbReference type="ARBA" id="ARBA00022777"/>
    </source>
</evidence>
<dbReference type="InterPro" id="IPR017441">
    <property type="entry name" value="Protein_kinase_ATP_BS"/>
</dbReference>
<feature type="compositionally biased region" description="Polar residues" evidence="13">
    <location>
        <begin position="54"/>
        <end position="67"/>
    </location>
</feature>
<keyword evidence="6 11" id="KW-0547">Nucleotide-binding</keyword>
<keyword evidence="16" id="KW-1185">Reference proteome</keyword>
<dbReference type="AlphaFoldDB" id="A0A2P5CJQ6"/>
<dbReference type="Proteomes" id="UP000237105">
    <property type="component" value="Unassembled WGS sequence"/>
</dbReference>
<dbReference type="FunFam" id="1.10.510.10:FF:000032">
    <property type="entry name" value="Serine/threonine-protein kinase PBS1"/>
    <property type="match status" value="1"/>
</dbReference>
<feature type="region of interest" description="Disordered" evidence="13">
    <location>
        <begin position="378"/>
        <end position="404"/>
    </location>
</feature>
<keyword evidence="3" id="KW-1003">Cell membrane</keyword>
<evidence type="ECO:0000256" key="1">
    <source>
        <dbReference type="ARBA" id="ARBA00004193"/>
    </source>
</evidence>
<evidence type="ECO:0000256" key="4">
    <source>
        <dbReference type="ARBA" id="ARBA00022527"/>
    </source>
</evidence>
<dbReference type="PROSITE" id="PS00108">
    <property type="entry name" value="PROTEIN_KINASE_ST"/>
    <property type="match status" value="1"/>
</dbReference>
<evidence type="ECO:0000256" key="11">
    <source>
        <dbReference type="PROSITE-ProRule" id="PRU10141"/>
    </source>
</evidence>
<feature type="binding site" evidence="11">
    <location>
        <position position="125"/>
    </location>
    <ligand>
        <name>ATP</name>
        <dbReference type="ChEBI" id="CHEBI:30616"/>
    </ligand>
</feature>
<dbReference type="PANTHER" id="PTHR47985">
    <property type="entry name" value="OS07G0668900 PROTEIN"/>
    <property type="match status" value="1"/>
</dbReference>
<comment type="subcellular location">
    <subcellularLocation>
        <location evidence="1">Cell membrane</location>
        <topology evidence="1">Lipid-anchor</topology>
    </subcellularLocation>
</comment>
<evidence type="ECO:0000259" key="14">
    <source>
        <dbReference type="PROSITE" id="PS50011"/>
    </source>
</evidence>
<evidence type="ECO:0000313" key="16">
    <source>
        <dbReference type="Proteomes" id="UP000237105"/>
    </source>
</evidence>
<proteinExistence type="inferred from homology"/>
<gene>
    <name evidence="15" type="ORF">PanWU01x14_146310</name>
</gene>
<keyword evidence="10" id="KW-0449">Lipoprotein</keyword>
<dbReference type="InterPro" id="IPR000719">
    <property type="entry name" value="Prot_kinase_dom"/>
</dbReference>
<dbReference type="OrthoDB" id="4062651at2759"/>
<evidence type="ECO:0000256" key="8">
    <source>
        <dbReference type="ARBA" id="ARBA00022840"/>
    </source>
</evidence>
<keyword evidence="4 12" id="KW-0723">Serine/threonine-protein kinase</keyword>
<evidence type="ECO:0000313" key="15">
    <source>
        <dbReference type="EMBL" id="PON61254.1"/>
    </source>
</evidence>
<dbReference type="CDD" id="cd14066">
    <property type="entry name" value="STKc_IRAK"/>
    <property type="match status" value="1"/>
</dbReference>
<comment type="similarity">
    <text evidence="2">Belongs to the protein kinase superfamily. Ser/Thr protein kinase family.</text>
</comment>
<dbReference type="GO" id="GO:0004674">
    <property type="term" value="F:protein serine/threonine kinase activity"/>
    <property type="evidence" value="ECO:0007669"/>
    <property type="project" value="UniProtKB-KW"/>
</dbReference>
<evidence type="ECO:0000256" key="13">
    <source>
        <dbReference type="SAM" id="MobiDB-lite"/>
    </source>
</evidence>
<reference evidence="16" key="1">
    <citation type="submission" date="2016-06" db="EMBL/GenBank/DDBJ databases">
        <title>Parallel loss of symbiosis genes in relatives of nitrogen-fixing non-legume Parasponia.</title>
        <authorList>
            <person name="Van Velzen R."/>
            <person name="Holmer R."/>
            <person name="Bu F."/>
            <person name="Rutten L."/>
            <person name="Van Zeijl A."/>
            <person name="Liu W."/>
            <person name="Santuari L."/>
            <person name="Cao Q."/>
            <person name="Sharma T."/>
            <person name="Shen D."/>
            <person name="Roswanjaya Y."/>
            <person name="Wardhani T."/>
            <person name="Kalhor M.S."/>
            <person name="Jansen J."/>
            <person name="Van den Hoogen J."/>
            <person name="Gungor B."/>
            <person name="Hartog M."/>
            <person name="Hontelez J."/>
            <person name="Verver J."/>
            <person name="Yang W.-C."/>
            <person name="Schijlen E."/>
            <person name="Repin R."/>
            <person name="Schilthuizen M."/>
            <person name="Schranz E."/>
            <person name="Heidstra R."/>
            <person name="Miyata K."/>
            <person name="Fedorova E."/>
            <person name="Kohlen W."/>
            <person name="Bisseling T."/>
            <person name="Smit S."/>
            <person name="Geurts R."/>
        </authorList>
    </citation>
    <scope>NUCLEOTIDE SEQUENCE [LARGE SCALE GENOMIC DNA]</scope>
    <source>
        <strain evidence="16">cv. WU1-14</strain>
    </source>
</reference>
<name>A0A2P5CJQ6_PARAD</name>
<sequence length="435" mass="48677">MSFCSCFWSRKKNKVKNDEEEVVVQGVVKEEQEVEENVSRRSKSLERSSVPFELQTQPGTPSSNSSTDQEDNLITAGATESTRKFTYAELVVATNNFASLLGEGGFGHVYKGRLRDTNQVVAVKKLSNLGLQGESEFLTESHMLTVLSHPNVVTLVGYCSEGHQRLLVYEYMPLGSLADCLFEPDPFQIPLDWNTRMKIARAAARGLEYLHHHNYPPVIYRDLKSANILLGENFEPKLSDFGLAKYGPTGEKAYVSTKVMGTYGYCAPEYAKTGKLTMKADIYSFGVVLLELITGRKAIDDSHGNGEWLVNWVQRFLGDESTIRRIADPQLRGAYPKASLTKALELATLCLRDDAWNRPTMTDVVRSLDYLVSGQYVSPDQVPDNTNEPSSSTMLSSVEREREVERALENDSLWMECRRRGKQTASTSFSSTPDT</sequence>
<evidence type="ECO:0000256" key="12">
    <source>
        <dbReference type="RuleBase" id="RU000304"/>
    </source>
</evidence>
<dbReference type="InterPro" id="IPR011009">
    <property type="entry name" value="Kinase-like_dom_sf"/>
</dbReference>
<dbReference type="GO" id="GO:0005886">
    <property type="term" value="C:plasma membrane"/>
    <property type="evidence" value="ECO:0007669"/>
    <property type="project" value="UniProtKB-SubCell"/>
</dbReference>
<dbReference type="GO" id="GO:0005524">
    <property type="term" value="F:ATP binding"/>
    <property type="evidence" value="ECO:0007669"/>
    <property type="project" value="UniProtKB-UniRule"/>
</dbReference>
<dbReference type="FunFam" id="3.30.200.20:FF:000178">
    <property type="entry name" value="serine/threonine-protein kinase PBS1-like"/>
    <property type="match status" value="1"/>
</dbReference>
<keyword evidence="7 15" id="KW-0418">Kinase</keyword>
<feature type="compositionally biased region" description="Polar residues" evidence="13">
    <location>
        <begin position="378"/>
        <end position="396"/>
    </location>
</feature>
<dbReference type="STRING" id="3476.A0A2P5CJQ6"/>
<dbReference type="PROSITE" id="PS00107">
    <property type="entry name" value="PROTEIN_KINASE_ATP"/>
    <property type="match status" value="1"/>
</dbReference>
<dbReference type="PANTHER" id="PTHR47985:SF4">
    <property type="entry name" value="SERINE_THREONINE-PROTEIN KINASE PBL27"/>
    <property type="match status" value="1"/>
</dbReference>
<dbReference type="Pfam" id="PF00069">
    <property type="entry name" value="Pkinase"/>
    <property type="match status" value="1"/>
</dbReference>
<keyword evidence="9" id="KW-0472">Membrane</keyword>
<evidence type="ECO:0000256" key="2">
    <source>
        <dbReference type="ARBA" id="ARBA00008684"/>
    </source>
</evidence>